<protein>
    <recommendedName>
        <fullName evidence="6">VWA domain-containing protein</fullName>
    </recommendedName>
</protein>
<gene>
    <name evidence="2" type="ORF">Cabys_2324</name>
    <name evidence="3" type="ORF">Calab_3413</name>
</gene>
<dbReference type="HOGENOM" id="CLU_013447_1_0_0"/>
<evidence type="ECO:0000313" key="5">
    <source>
        <dbReference type="Proteomes" id="UP000183868"/>
    </source>
</evidence>
<feature type="transmembrane region" description="Helical" evidence="1">
    <location>
        <begin position="41"/>
        <end position="60"/>
    </location>
</feature>
<keyword evidence="1" id="KW-0812">Transmembrane</keyword>
<dbReference type="InterPro" id="IPR036465">
    <property type="entry name" value="vWFA_dom_sf"/>
</dbReference>
<evidence type="ECO:0000256" key="1">
    <source>
        <dbReference type="SAM" id="Phobius"/>
    </source>
</evidence>
<dbReference type="STRING" id="880073.Cabys_2324"/>
<reference evidence="2 5" key="2">
    <citation type="submission" date="2016-11" db="EMBL/GenBank/DDBJ databases">
        <title>Genomic analysis of Caldithrix abyssi and proposal of a novel bacterial phylum Caldithrichaeota.</title>
        <authorList>
            <person name="Kublanov I."/>
            <person name="Sigalova O."/>
            <person name="Gavrilov S."/>
            <person name="Lebedinsky A."/>
            <person name="Ivanova N."/>
            <person name="Daum C."/>
            <person name="Reddy T."/>
            <person name="Klenk H.P."/>
            <person name="Goker M."/>
            <person name="Reva O."/>
            <person name="Miroshnichenko M."/>
            <person name="Kyprides N."/>
            <person name="Woyke T."/>
            <person name="Gelfand M."/>
        </authorList>
    </citation>
    <scope>NUCLEOTIDE SEQUENCE [LARGE SCALE GENOMIC DNA]</scope>
    <source>
        <strain evidence="2 5">LF13</strain>
    </source>
</reference>
<dbReference type="OrthoDB" id="9763076at2"/>
<dbReference type="AlphaFoldDB" id="H1XWA8"/>
<feature type="transmembrane region" description="Helical" evidence="1">
    <location>
        <begin position="6"/>
        <end position="29"/>
    </location>
</feature>
<dbReference type="eggNOG" id="COG2304">
    <property type="taxonomic scope" value="Bacteria"/>
</dbReference>
<dbReference type="EMBL" id="CM001402">
    <property type="protein sequence ID" value="EHO43013.1"/>
    <property type="molecule type" value="Genomic_DNA"/>
</dbReference>
<dbReference type="PANTHER" id="PTHR37947:SF1">
    <property type="entry name" value="BLL2462 PROTEIN"/>
    <property type="match status" value="1"/>
</dbReference>
<evidence type="ECO:0000313" key="2">
    <source>
        <dbReference type="EMBL" id="APF19073.1"/>
    </source>
</evidence>
<evidence type="ECO:0000313" key="3">
    <source>
        <dbReference type="EMBL" id="EHO43013.1"/>
    </source>
</evidence>
<dbReference type="KEGG" id="caby:Cabys_2324"/>
<keyword evidence="1" id="KW-0472">Membrane</keyword>
<organism evidence="3 4">
    <name type="scientific">Caldithrix abyssi DSM 13497</name>
    <dbReference type="NCBI Taxonomy" id="880073"/>
    <lineage>
        <taxon>Bacteria</taxon>
        <taxon>Pseudomonadati</taxon>
        <taxon>Calditrichota</taxon>
        <taxon>Calditrichia</taxon>
        <taxon>Calditrichales</taxon>
        <taxon>Calditrichaceae</taxon>
        <taxon>Caldithrix</taxon>
    </lineage>
</organism>
<feature type="transmembrane region" description="Helical" evidence="1">
    <location>
        <begin position="679"/>
        <end position="699"/>
    </location>
</feature>
<keyword evidence="1" id="KW-1133">Transmembrane helix</keyword>
<accession>H1XWA8</accession>
<dbReference type="InParanoid" id="H1XWA8"/>
<evidence type="ECO:0008006" key="6">
    <source>
        <dbReference type="Google" id="ProtNLM"/>
    </source>
</evidence>
<dbReference type="EMBL" id="CP018099">
    <property type="protein sequence ID" value="APF19073.1"/>
    <property type="molecule type" value="Genomic_DNA"/>
</dbReference>
<dbReference type="Proteomes" id="UP000004671">
    <property type="component" value="Chromosome"/>
</dbReference>
<dbReference type="PANTHER" id="PTHR37947">
    <property type="entry name" value="BLL2462 PROTEIN"/>
    <property type="match status" value="1"/>
</dbReference>
<reference evidence="3 4" key="1">
    <citation type="submission" date="2011-09" db="EMBL/GenBank/DDBJ databases">
        <title>The permanent draft genome of Caldithrix abyssi DSM 13497.</title>
        <authorList>
            <consortium name="US DOE Joint Genome Institute (JGI-PGF)"/>
            <person name="Lucas S."/>
            <person name="Han J."/>
            <person name="Lapidus A."/>
            <person name="Bruce D."/>
            <person name="Goodwin L."/>
            <person name="Pitluck S."/>
            <person name="Peters L."/>
            <person name="Kyrpides N."/>
            <person name="Mavromatis K."/>
            <person name="Ivanova N."/>
            <person name="Mikhailova N."/>
            <person name="Chertkov O."/>
            <person name="Detter J.C."/>
            <person name="Tapia R."/>
            <person name="Han C."/>
            <person name="Land M."/>
            <person name="Hauser L."/>
            <person name="Markowitz V."/>
            <person name="Cheng J.-F."/>
            <person name="Hugenholtz P."/>
            <person name="Woyke T."/>
            <person name="Wu D."/>
            <person name="Spring S."/>
            <person name="Brambilla E."/>
            <person name="Klenk H.-P."/>
            <person name="Eisen J.A."/>
        </authorList>
    </citation>
    <scope>NUCLEOTIDE SEQUENCE [LARGE SCALE GENOMIC DNA]</scope>
    <source>
        <strain evidence="3 4">DSM 13497</strain>
    </source>
</reference>
<sequence precursor="true">MPELIQFNIPFIVVLLTAAAAFAVSYFFYRKTNPPIPEYARWVLLMLRALVFFLLFLIFFTPAVKLIFVKEKAEKIAVFFDNSRSMNVKDGDKMRWESVEKVAQALVSKKPASEIKWFTFNASVQPLSHPDSLKPSEGATNFQAVFNAIRKQKPDRAIIVSDGVVTEGRIPSLTRKIGSQVFTVVVGRAQSQTDVFISEVKSPASVYRNEEVKADIVIGAEHLKKAVSLILTVKMDNKLLAQKRITLTPGNGRYSVPLSYKLDKLGLHHLTFEIERVKGEANTANNRFHVVQEVLKSRKNVGLFTAYPNYDLKFLKLAIEKFPRFKTFTFVENNRGKFIVKDAFQNLDSMDVWIFVDFPGKNTSGILIDQLRKSWETTRQNVLLMPGGQFSNSRFRKIFGQFLRFNFSPLSAARELTPITVNSPGAATFLNLFEESARNQQFWSMVPPLQSFYPNLQTGPKDVLLIQSILRGRAVPLIFLSETKLKAVVINGLGLWRWHFLLQPDERLAAGYTVFIEKIVGWLSKRTPFKPVLLKVDRKRGNIGQKFQLEIQLVDSRGQSIQDGTAALMVKGEDQSFNLPVQKDQAGHFSAEFIPVREGNYKIIARGFQQNEFWGSDSTSLIIIPVNKELIQLKPDTLFLKKLALINNGRMIPADSLNAVQQIVSGKQQYVRQKKEVELWYKLGLLILILTLITLEWSLRKKWNLI</sequence>
<dbReference type="PaxDb" id="880073-Calab_3413"/>
<dbReference type="RefSeq" id="WP_006930472.1">
    <property type="nucleotide sequence ID" value="NZ_CM001402.1"/>
</dbReference>
<dbReference type="SUPFAM" id="SSF53300">
    <property type="entry name" value="vWA-like"/>
    <property type="match status" value="1"/>
</dbReference>
<dbReference type="Proteomes" id="UP000183868">
    <property type="component" value="Chromosome"/>
</dbReference>
<dbReference type="Gene3D" id="3.40.50.410">
    <property type="entry name" value="von Willebrand factor, type A domain"/>
    <property type="match status" value="1"/>
</dbReference>
<evidence type="ECO:0000313" key="4">
    <source>
        <dbReference type="Proteomes" id="UP000004671"/>
    </source>
</evidence>
<keyword evidence="4" id="KW-1185">Reference proteome</keyword>
<name>H1XWA8_CALAY</name>
<proteinExistence type="predicted"/>